<dbReference type="InterPro" id="IPR028082">
    <property type="entry name" value="Peripla_BP_I"/>
</dbReference>
<accession>A0A923M2D2</accession>
<dbReference type="PANTHER" id="PTHR47235">
    <property type="entry name" value="BLR6548 PROTEIN"/>
    <property type="match status" value="1"/>
</dbReference>
<dbReference type="CDD" id="cd06326">
    <property type="entry name" value="PBP1_ABC_ligand_binding-like"/>
    <property type="match status" value="1"/>
</dbReference>
<dbReference type="Pfam" id="PF13458">
    <property type="entry name" value="Peripla_BP_6"/>
    <property type="match status" value="1"/>
</dbReference>
<keyword evidence="3 5" id="KW-0732">Signal</keyword>
<gene>
    <name evidence="7" type="ORF">H8R02_00190</name>
</gene>
<dbReference type="PRINTS" id="PR00337">
    <property type="entry name" value="LEUILEVALBP"/>
</dbReference>
<sequence>MTMIVASTVPLSRFLAGAALALALAFACATTALAETGVGAKAIKIGGSMALSGPLGSIGNEFATGLNVVVDEVNAKGGIHGRKIEFVQMDDGYDAKRTLENSKKMAEEGVFAFVGTLGTANILAAMPVVEQNRIPLFGAFSGADSIRALKQELMFTTIAAYGDESEKMVQQGWTLNVQSYAVAYLDNAFGKDGLAGVERALQKRQSAPVIVAAVKTDASNAEEAAKTIAASPAQAVLVMTAGKATLEFVRHIRRLSPSKQVMLLSVADTNLIVRELDKAAAGIVVAQTVPSPIQSKLKISREYQDAMKRAGKEEQVSYASMTGYMTARAFVEILRRAGPSLTRERFLQVAHGSGPIELGGYLLDYGNGRQHGASYVELTMIGSGGKGFKY</sequence>
<dbReference type="Proteomes" id="UP000596827">
    <property type="component" value="Unassembled WGS sequence"/>
</dbReference>
<name>A0A923M2D2_9BURK</name>
<reference evidence="7" key="1">
    <citation type="submission" date="2020-08" db="EMBL/GenBank/DDBJ databases">
        <title>Ramlibacter sp. GTP1 16S ribosomal RNA gene genome sequencing and assembly.</title>
        <authorList>
            <person name="Kang M."/>
        </authorList>
    </citation>
    <scope>NUCLEOTIDE SEQUENCE</scope>
    <source>
        <strain evidence="7">GTP1</strain>
    </source>
</reference>
<dbReference type="Gene3D" id="3.40.50.2300">
    <property type="match status" value="2"/>
</dbReference>
<dbReference type="PANTHER" id="PTHR47235:SF1">
    <property type="entry name" value="BLR6548 PROTEIN"/>
    <property type="match status" value="1"/>
</dbReference>
<feature type="domain" description="Leucine-binding protein" evidence="6">
    <location>
        <begin position="43"/>
        <end position="357"/>
    </location>
</feature>
<dbReference type="GO" id="GO:0006865">
    <property type="term" value="P:amino acid transport"/>
    <property type="evidence" value="ECO:0007669"/>
    <property type="project" value="UniProtKB-KW"/>
</dbReference>
<comment type="caution">
    <text evidence="7">The sequence shown here is derived from an EMBL/GenBank/DDBJ whole genome shotgun (WGS) entry which is preliminary data.</text>
</comment>
<evidence type="ECO:0000256" key="4">
    <source>
        <dbReference type="ARBA" id="ARBA00022970"/>
    </source>
</evidence>
<feature type="signal peptide" evidence="5">
    <location>
        <begin position="1"/>
        <end position="34"/>
    </location>
</feature>
<dbReference type="InterPro" id="IPR028081">
    <property type="entry name" value="Leu-bd"/>
</dbReference>
<comment type="similarity">
    <text evidence="1">Belongs to the leucine-binding protein family.</text>
</comment>
<keyword evidence="4" id="KW-0029">Amino-acid transport</keyword>
<evidence type="ECO:0000256" key="5">
    <source>
        <dbReference type="SAM" id="SignalP"/>
    </source>
</evidence>
<evidence type="ECO:0000313" key="8">
    <source>
        <dbReference type="Proteomes" id="UP000596827"/>
    </source>
</evidence>
<dbReference type="SUPFAM" id="SSF53822">
    <property type="entry name" value="Periplasmic binding protein-like I"/>
    <property type="match status" value="1"/>
</dbReference>
<evidence type="ECO:0000259" key="6">
    <source>
        <dbReference type="Pfam" id="PF13458"/>
    </source>
</evidence>
<proteinExistence type="inferred from homology"/>
<feature type="chain" id="PRO_5037134448" evidence="5">
    <location>
        <begin position="35"/>
        <end position="390"/>
    </location>
</feature>
<dbReference type="EMBL" id="JACORU010000001">
    <property type="protein sequence ID" value="MBC5762852.1"/>
    <property type="molecule type" value="Genomic_DNA"/>
</dbReference>
<dbReference type="RefSeq" id="WP_187079337.1">
    <property type="nucleotide sequence ID" value="NZ_JACORU010000001.1"/>
</dbReference>
<evidence type="ECO:0000256" key="3">
    <source>
        <dbReference type="ARBA" id="ARBA00022729"/>
    </source>
</evidence>
<organism evidence="7 8">
    <name type="scientific">Ramlibacter albus</name>
    <dbReference type="NCBI Taxonomy" id="2079448"/>
    <lineage>
        <taxon>Bacteria</taxon>
        <taxon>Pseudomonadati</taxon>
        <taxon>Pseudomonadota</taxon>
        <taxon>Betaproteobacteria</taxon>
        <taxon>Burkholderiales</taxon>
        <taxon>Comamonadaceae</taxon>
        <taxon>Ramlibacter</taxon>
    </lineage>
</organism>
<evidence type="ECO:0000313" key="7">
    <source>
        <dbReference type="EMBL" id="MBC5762852.1"/>
    </source>
</evidence>
<dbReference type="InterPro" id="IPR000709">
    <property type="entry name" value="Leu_Ile_Val-bd"/>
</dbReference>
<dbReference type="AlphaFoldDB" id="A0A923M2D2"/>
<protein>
    <submittedName>
        <fullName evidence="7">ABC transporter substrate-binding protein</fullName>
    </submittedName>
</protein>
<keyword evidence="8" id="KW-1185">Reference proteome</keyword>
<evidence type="ECO:0000256" key="2">
    <source>
        <dbReference type="ARBA" id="ARBA00022448"/>
    </source>
</evidence>
<evidence type="ECO:0000256" key="1">
    <source>
        <dbReference type="ARBA" id="ARBA00010062"/>
    </source>
</evidence>
<keyword evidence="2" id="KW-0813">Transport</keyword>